<proteinExistence type="predicted"/>
<dbReference type="EMBL" id="BDDD01001215">
    <property type="protein sequence ID" value="GAV74295.1"/>
    <property type="molecule type" value="Genomic_DNA"/>
</dbReference>
<evidence type="ECO:0000313" key="3">
    <source>
        <dbReference type="EMBL" id="GAV74295.1"/>
    </source>
</evidence>
<dbReference type="AlphaFoldDB" id="A0A1Q3C274"/>
<feature type="compositionally biased region" description="Polar residues" evidence="1">
    <location>
        <begin position="1"/>
        <end position="21"/>
    </location>
</feature>
<dbReference type="GO" id="GO:0009507">
    <property type="term" value="C:chloroplast"/>
    <property type="evidence" value="ECO:0007669"/>
    <property type="project" value="TreeGrafter"/>
</dbReference>
<comment type="caution">
    <text evidence="3">The sequence shown here is derived from an EMBL/GenBank/DDBJ whole genome shotgun (WGS) entry which is preliminary data.</text>
</comment>
<accession>A0A1Q3C274</accession>
<keyword evidence="2" id="KW-1133">Transmembrane helix</keyword>
<dbReference type="InParanoid" id="A0A1Q3C274"/>
<dbReference type="OrthoDB" id="1892038at2759"/>
<evidence type="ECO:0000313" key="4">
    <source>
        <dbReference type="Proteomes" id="UP000187406"/>
    </source>
</evidence>
<protein>
    <submittedName>
        <fullName evidence="3">Uncharacterized protein</fullName>
    </submittedName>
</protein>
<evidence type="ECO:0000256" key="1">
    <source>
        <dbReference type="SAM" id="MobiDB-lite"/>
    </source>
</evidence>
<dbReference type="STRING" id="3775.A0A1Q3C274"/>
<reference evidence="4" key="1">
    <citation type="submission" date="2016-04" db="EMBL/GenBank/DDBJ databases">
        <title>Cephalotus genome sequencing.</title>
        <authorList>
            <person name="Fukushima K."/>
            <person name="Hasebe M."/>
            <person name="Fang X."/>
        </authorList>
    </citation>
    <scope>NUCLEOTIDE SEQUENCE [LARGE SCALE GENOMIC DNA]</scope>
    <source>
        <strain evidence="4">cv. St1</strain>
    </source>
</reference>
<dbReference type="PANTHER" id="PTHR36374:SF1">
    <property type="entry name" value="OS01G0969000 PROTEIN"/>
    <property type="match status" value="1"/>
</dbReference>
<sequence length="154" mass="17585">MGDTTDTVTKNHHQGQQQEAPKNNKDVFSFLPKLDLKIKLPFFNQEAIREGRQPITVVVAKEEPKNHRMAVTTEAESHNPDFVKLSDERPIIPPPLELQAEQPAGRTSNPLVLWQVYALTGFMVVQWVWARWKERKERAAKKDLSDDDQSATDG</sequence>
<feature type="transmembrane region" description="Helical" evidence="2">
    <location>
        <begin position="112"/>
        <end position="132"/>
    </location>
</feature>
<evidence type="ECO:0000256" key="2">
    <source>
        <dbReference type="SAM" id="Phobius"/>
    </source>
</evidence>
<organism evidence="3 4">
    <name type="scientific">Cephalotus follicularis</name>
    <name type="common">Albany pitcher plant</name>
    <dbReference type="NCBI Taxonomy" id="3775"/>
    <lineage>
        <taxon>Eukaryota</taxon>
        <taxon>Viridiplantae</taxon>
        <taxon>Streptophyta</taxon>
        <taxon>Embryophyta</taxon>
        <taxon>Tracheophyta</taxon>
        <taxon>Spermatophyta</taxon>
        <taxon>Magnoliopsida</taxon>
        <taxon>eudicotyledons</taxon>
        <taxon>Gunneridae</taxon>
        <taxon>Pentapetalae</taxon>
        <taxon>rosids</taxon>
        <taxon>fabids</taxon>
        <taxon>Oxalidales</taxon>
        <taxon>Cephalotaceae</taxon>
        <taxon>Cephalotus</taxon>
    </lineage>
</organism>
<keyword evidence="2" id="KW-0812">Transmembrane</keyword>
<dbReference type="PANTHER" id="PTHR36374">
    <property type="entry name" value="OS01G0969000 PROTEIN"/>
    <property type="match status" value="1"/>
</dbReference>
<gene>
    <name evidence="3" type="ORF">CFOL_v3_17775</name>
</gene>
<feature type="region of interest" description="Disordered" evidence="1">
    <location>
        <begin position="1"/>
        <end position="25"/>
    </location>
</feature>
<keyword evidence="2" id="KW-0472">Membrane</keyword>
<keyword evidence="4" id="KW-1185">Reference proteome</keyword>
<dbReference type="Proteomes" id="UP000187406">
    <property type="component" value="Unassembled WGS sequence"/>
</dbReference>
<name>A0A1Q3C274_CEPFO</name>